<dbReference type="AlphaFoldDB" id="A0A0R2S0I9"/>
<keyword evidence="8 14" id="KW-1133">Transmembrane helix</keyword>
<comment type="function">
    <text evidence="14">Catalyzes the dephosphorylation of undecaprenyl diphosphate (UPP). Confers resistance to bacitracin.</text>
</comment>
<comment type="similarity">
    <text evidence="2 14">Belongs to the UppP family.</text>
</comment>
<dbReference type="GO" id="GO:0009252">
    <property type="term" value="P:peptidoglycan biosynthetic process"/>
    <property type="evidence" value="ECO:0007669"/>
    <property type="project" value="UniProtKB-KW"/>
</dbReference>
<keyword evidence="7 14" id="KW-0378">Hydrolase</keyword>
<evidence type="ECO:0000256" key="10">
    <source>
        <dbReference type="ARBA" id="ARBA00023251"/>
    </source>
</evidence>
<keyword evidence="6 14" id="KW-0812">Transmembrane</keyword>
<comment type="caution">
    <text evidence="15">The sequence shown here is derived from an EMBL/GenBank/DDBJ whole genome shotgun (WGS) entry which is preliminary data.</text>
</comment>
<dbReference type="PANTHER" id="PTHR30622:SF4">
    <property type="entry name" value="UNDECAPRENYL-DIPHOSPHATASE"/>
    <property type="match status" value="1"/>
</dbReference>
<protein>
    <recommendedName>
        <fullName evidence="4 14">Undecaprenyl-diphosphatase</fullName>
        <ecNumber evidence="3 14">3.6.1.27</ecNumber>
    </recommendedName>
    <alternativeName>
        <fullName evidence="12 14">Bacitracin resistance protein</fullName>
    </alternativeName>
    <alternativeName>
        <fullName evidence="11 14">Undecaprenyl pyrophosphate phosphatase</fullName>
    </alternativeName>
</protein>
<dbReference type="EC" id="3.6.1.27" evidence="3 14"/>
<dbReference type="HAMAP" id="MF_01006">
    <property type="entry name" value="Undec_diphosphatase"/>
    <property type="match status" value="1"/>
</dbReference>
<feature type="transmembrane region" description="Helical" evidence="14">
    <location>
        <begin position="221"/>
        <end position="241"/>
    </location>
</feature>
<feature type="transmembrane region" description="Helical" evidence="14">
    <location>
        <begin position="247"/>
        <end position="267"/>
    </location>
</feature>
<keyword evidence="5 14" id="KW-1003">Cell membrane</keyword>
<comment type="subcellular location">
    <subcellularLocation>
        <location evidence="1 14">Cell membrane</location>
        <topology evidence="1 14">Multi-pass membrane protein</topology>
    </subcellularLocation>
</comment>
<evidence type="ECO:0000256" key="14">
    <source>
        <dbReference type="HAMAP-Rule" id="MF_01006"/>
    </source>
</evidence>
<keyword evidence="10 14" id="KW-0046">Antibiotic resistance</keyword>
<evidence type="ECO:0000256" key="13">
    <source>
        <dbReference type="ARBA" id="ARBA00047594"/>
    </source>
</evidence>
<dbReference type="GO" id="GO:0071555">
    <property type="term" value="P:cell wall organization"/>
    <property type="evidence" value="ECO:0007669"/>
    <property type="project" value="UniProtKB-KW"/>
</dbReference>
<sequence length="268" mass="28372">MDTLQVTVLAVLQGLTEFLPVSSSGHLLLPAALLGWQDQGLTLDIAVHLGTLVAVILYLRRDLMALAAGSCRWLLKRVESDESRLALKLLVATLPAGLAGLALRAVIEANARSLAIVAATSIIFAVLLWLADRSGTRRVNAVPFSELTVPGALFIGVAQAFALIPGTSRSGVTMTAARFLGLTREDSARFSFLLSIPIILASGLALVGANRTASAAIDSMTLGYAAAVSALVAFLTIHFFMRLLPRVGVLPFVIYRILFGALLLVWLA</sequence>
<comment type="miscellaneous">
    <text evidence="14">Bacitracin is thought to be involved in the inhibition of peptidoglycan synthesis by sequestering undecaprenyl diphosphate, thereby reducing the pool of lipid carrier available.</text>
</comment>
<evidence type="ECO:0000256" key="9">
    <source>
        <dbReference type="ARBA" id="ARBA00023136"/>
    </source>
</evidence>
<keyword evidence="14" id="KW-0573">Peptidoglycan synthesis</keyword>
<feature type="transmembrane region" description="Helical" evidence="14">
    <location>
        <begin position="113"/>
        <end position="131"/>
    </location>
</feature>
<dbReference type="GO" id="GO:0046677">
    <property type="term" value="P:response to antibiotic"/>
    <property type="evidence" value="ECO:0007669"/>
    <property type="project" value="UniProtKB-UniRule"/>
</dbReference>
<feature type="transmembrane region" description="Helical" evidence="14">
    <location>
        <begin position="143"/>
        <end position="164"/>
    </location>
</feature>
<evidence type="ECO:0000256" key="6">
    <source>
        <dbReference type="ARBA" id="ARBA00022692"/>
    </source>
</evidence>
<evidence type="ECO:0000256" key="4">
    <source>
        <dbReference type="ARBA" id="ARBA00021581"/>
    </source>
</evidence>
<evidence type="ECO:0000256" key="5">
    <source>
        <dbReference type="ARBA" id="ARBA00022475"/>
    </source>
</evidence>
<organism evidence="15 16">
    <name type="scientific">OM182 bacterium BACL3 MAG-120507-bin80</name>
    <dbReference type="NCBI Taxonomy" id="1655577"/>
    <lineage>
        <taxon>Bacteria</taxon>
        <taxon>Pseudomonadati</taxon>
        <taxon>Pseudomonadota</taxon>
        <taxon>Gammaproteobacteria</taxon>
        <taxon>OMG group</taxon>
        <taxon>OM182 clade</taxon>
    </lineage>
</organism>
<keyword evidence="14" id="KW-0133">Cell shape</keyword>
<dbReference type="Proteomes" id="UP000051934">
    <property type="component" value="Unassembled WGS sequence"/>
</dbReference>
<name>A0A0R2S0I9_9GAMM</name>
<comment type="catalytic activity">
    <reaction evidence="13 14">
        <text>di-trans,octa-cis-undecaprenyl diphosphate + H2O = di-trans,octa-cis-undecaprenyl phosphate + phosphate + H(+)</text>
        <dbReference type="Rhea" id="RHEA:28094"/>
        <dbReference type="ChEBI" id="CHEBI:15377"/>
        <dbReference type="ChEBI" id="CHEBI:15378"/>
        <dbReference type="ChEBI" id="CHEBI:43474"/>
        <dbReference type="ChEBI" id="CHEBI:58405"/>
        <dbReference type="ChEBI" id="CHEBI:60392"/>
        <dbReference type="EC" id="3.6.1.27"/>
    </reaction>
</comment>
<accession>A0A0R2S0I9</accession>
<gene>
    <name evidence="14" type="primary">uppP</name>
    <name evidence="15" type="ORF">ABR69_09550</name>
</gene>
<dbReference type="InterPro" id="IPR003824">
    <property type="entry name" value="UppP"/>
</dbReference>
<keyword evidence="9 14" id="KW-0472">Membrane</keyword>
<dbReference type="EMBL" id="LIBB01000536">
    <property type="protein sequence ID" value="KRO68271.1"/>
    <property type="molecule type" value="Genomic_DNA"/>
</dbReference>
<evidence type="ECO:0000256" key="12">
    <source>
        <dbReference type="ARBA" id="ARBA00032932"/>
    </source>
</evidence>
<dbReference type="NCBIfam" id="NF001393">
    <property type="entry name" value="PRK00281.2-4"/>
    <property type="match status" value="1"/>
</dbReference>
<feature type="transmembrane region" description="Helical" evidence="14">
    <location>
        <begin position="190"/>
        <end position="209"/>
    </location>
</feature>
<dbReference type="Pfam" id="PF02673">
    <property type="entry name" value="BacA"/>
    <property type="match status" value="1"/>
</dbReference>
<dbReference type="GO" id="GO:0008360">
    <property type="term" value="P:regulation of cell shape"/>
    <property type="evidence" value="ECO:0007669"/>
    <property type="project" value="UniProtKB-KW"/>
</dbReference>
<keyword evidence="14" id="KW-0961">Cell wall biogenesis/degradation</keyword>
<evidence type="ECO:0000256" key="8">
    <source>
        <dbReference type="ARBA" id="ARBA00022989"/>
    </source>
</evidence>
<evidence type="ECO:0000256" key="1">
    <source>
        <dbReference type="ARBA" id="ARBA00004651"/>
    </source>
</evidence>
<dbReference type="PANTHER" id="PTHR30622">
    <property type="entry name" value="UNDECAPRENYL-DIPHOSPHATASE"/>
    <property type="match status" value="1"/>
</dbReference>
<feature type="transmembrane region" description="Helical" evidence="14">
    <location>
        <begin position="85"/>
        <end position="107"/>
    </location>
</feature>
<proteinExistence type="inferred from homology"/>
<dbReference type="GO" id="GO:0050380">
    <property type="term" value="F:undecaprenyl-diphosphatase activity"/>
    <property type="evidence" value="ECO:0007669"/>
    <property type="project" value="UniProtKB-UniRule"/>
</dbReference>
<evidence type="ECO:0000313" key="15">
    <source>
        <dbReference type="EMBL" id="KRO68271.1"/>
    </source>
</evidence>
<reference evidence="15 16" key="1">
    <citation type="submission" date="2015-10" db="EMBL/GenBank/DDBJ databases">
        <title>Metagenome-Assembled Genomes uncover a global brackish microbiome.</title>
        <authorList>
            <person name="Hugerth L.W."/>
            <person name="Larsson J."/>
            <person name="Alneberg J."/>
            <person name="Lindh M.V."/>
            <person name="Legrand C."/>
            <person name="Pinhassi J."/>
            <person name="Andersson A.F."/>
        </authorList>
    </citation>
    <scope>NUCLEOTIDE SEQUENCE [LARGE SCALE GENOMIC DNA]</scope>
    <source>
        <strain evidence="15">BACL4 MAG-120507-bin80</strain>
    </source>
</reference>
<dbReference type="GO" id="GO:0005886">
    <property type="term" value="C:plasma membrane"/>
    <property type="evidence" value="ECO:0007669"/>
    <property type="project" value="UniProtKB-SubCell"/>
</dbReference>
<evidence type="ECO:0000313" key="16">
    <source>
        <dbReference type="Proteomes" id="UP000051934"/>
    </source>
</evidence>
<evidence type="ECO:0000256" key="7">
    <source>
        <dbReference type="ARBA" id="ARBA00022801"/>
    </source>
</evidence>
<evidence type="ECO:0000256" key="11">
    <source>
        <dbReference type="ARBA" id="ARBA00032707"/>
    </source>
</evidence>
<evidence type="ECO:0000256" key="3">
    <source>
        <dbReference type="ARBA" id="ARBA00012374"/>
    </source>
</evidence>
<feature type="transmembrane region" description="Helical" evidence="14">
    <location>
        <begin position="40"/>
        <end position="59"/>
    </location>
</feature>
<evidence type="ECO:0000256" key="2">
    <source>
        <dbReference type="ARBA" id="ARBA00010621"/>
    </source>
</evidence>